<dbReference type="AlphaFoldDB" id="A0ABD0RQG3"/>
<feature type="non-terminal residue" evidence="2">
    <location>
        <position position="50"/>
    </location>
</feature>
<proteinExistence type="predicted"/>
<dbReference type="Proteomes" id="UP001529510">
    <property type="component" value="Unassembled WGS sequence"/>
</dbReference>
<reference evidence="2 3" key="1">
    <citation type="submission" date="2024-05" db="EMBL/GenBank/DDBJ databases">
        <title>Genome sequencing and assembly of Indian major carp, Cirrhinus mrigala (Hamilton, 1822).</title>
        <authorList>
            <person name="Mohindra V."/>
            <person name="Chowdhury L.M."/>
            <person name="Lal K."/>
            <person name="Jena J.K."/>
        </authorList>
    </citation>
    <scope>NUCLEOTIDE SEQUENCE [LARGE SCALE GENOMIC DNA]</scope>
    <source>
        <strain evidence="2">CM1030</strain>
        <tissue evidence="2">Blood</tissue>
    </source>
</reference>
<keyword evidence="3" id="KW-1185">Reference proteome</keyword>
<sequence length="50" mass="5450">SPAAIMELSHADRRHLDKSKQDTGSLGNTDDGLKYDSGHVAHDFSCIHSK</sequence>
<gene>
    <name evidence="2" type="ORF">M9458_003954</name>
</gene>
<feature type="non-terminal residue" evidence="2">
    <location>
        <position position="1"/>
    </location>
</feature>
<protein>
    <submittedName>
        <fullName evidence="2">Uncharacterized protein</fullName>
    </submittedName>
</protein>
<name>A0ABD0RQG3_CIRMR</name>
<evidence type="ECO:0000313" key="2">
    <source>
        <dbReference type="EMBL" id="KAL0200767.1"/>
    </source>
</evidence>
<evidence type="ECO:0000256" key="1">
    <source>
        <dbReference type="SAM" id="MobiDB-lite"/>
    </source>
</evidence>
<dbReference type="EMBL" id="JAMKFB020000002">
    <property type="protein sequence ID" value="KAL0200767.1"/>
    <property type="molecule type" value="Genomic_DNA"/>
</dbReference>
<accession>A0ABD0RQG3</accession>
<evidence type="ECO:0000313" key="3">
    <source>
        <dbReference type="Proteomes" id="UP001529510"/>
    </source>
</evidence>
<comment type="caution">
    <text evidence="2">The sequence shown here is derived from an EMBL/GenBank/DDBJ whole genome shotgun (WGS) entry which is preliminary data.</text>
</comment>
<organism evidence="2 3">
    <name type="scientific">Cirrhinus mrigala</name>
    <name type="common">Mrigala</name>
    <dbReference type="NCBI Taxonomy" id="683832"/>
    <lineage>
        <taxon>Eukaryota</taxon>
        <taxon>Metazoa</taxon>
        <taxon>Chordata</taxon>
        <taxon>Craniata</taxon>
        <taxon>Vertebrata</taxon>
        <taxon>Euteleostomi</taxon>
        <taxon>Actinopterygii</taxon>
        <taxon>Neopterygii</taxon>
        <taxon>Teleostei</taxon>
        <taxon>Ostariophysi</taxon>
        <taxon>Cypriniformes</taxon>
        <taxon>Cyprinidae</taxon>
        <taxon>Labeoninae</taxon>
        <taxon>Labeonini</taxon>
        <taxon>Cirrhinus</taxon>
    </lineage>
</organism>
<feature type="region of interest" description="Disordered" evidence="1">
    <location>
        <begin position="1"/>
        <end position="37"/>
    </location>
</feature>
<feature type="compositionally biased region" description="Basic and acidic residues" evidence="1">
    <location>
        <begin position="9"/>
        <end position="21"/>
    </location>
</feature>